<dbReference type="PANTHER" id="PTHR43124:SF3">
    <property type="entry name" value="CHLORAMPHENICOL EFFLUX PUMP RV0191"/>
    <property type="match status" value="1"/>
</dbReference>
<feature type="transmembrane region" description="Helical" evidence="6">
    <location>
        <begin position="63"/>
        <end position="86"/>
    </location>
</feature>
<feature type="transmembrane region" description="Helical" evidence="6">
    <location>
        <begin position="153"/>
        <end position="175"/>
    </location>
</feature>
<feature type="transmembrane region" description="Helical" evidence="6">
    <location>
        <begin position="262"/>
        <end position="282"/>
    </location>
</feature>
<feature type="transmembrane region" description="Helical" evidence="6">
    <location>
        <begin position="25"/>
        <end position="43"/>
    </location>
</feature>
<dbReference type="PANTHER" id="PTHR43124">
    <property type="entry name" value="PURINE EFFLUX PUMP PBUE"/>
    <property type="match status" value="1"/>
</dbReference>
<protein>
    <submittedName>
        <fullName evidence="8">MFS transporter</fullName>
    </submittedName>
</protein>
<dbReference type="CDD" id="cd17324">
    <property type="entry name" value="MFS_NepI_like"/>
    <property type="match status" value="1"/>
</dbReference>
<dbReference type="AlphaFoldDB" id="A0A4Q6XAB7"/>
<dbReference type="GO" id="GO:0005886">
    <property type="term" value="C:plasma membrane"/>
    <property type="evidence" value="ECO:0007669"/>
    <property type="project" value="UniProtKB-SubCell"/>
</dbReference>
<keyword evidence="4 6" id="KW-1133">Transmembrane helix</keyword>
<dbReference type="GO" id="GO:0022857">
    <property type="term" value="F:transmembrane transporter activity"/>
    <property type="evidence" value="ECO:0007669"/>
    <property type="project" value="InterPro"/>
</dbReference>
<feature type="transmembrane region" description="Helical" evidence="6">
    <location>
        <begin position="289"/>
        <end position="308"/>
    </location>
</feature>
<evidence type="ECO:0000256" key="6">
    <source>
        <dbReference type="SAM" id="Phobius"/>
    </source>
</evidence>
<feature type="transmembrane region" description="Helical" evidence="6">
    <location>
        <begin position="314"/>
        <end position="337"/>
    </location>
</feature>
<organism evidence="8 9">
    <name type="scientific">Acinetobacter halotolerans</name>
    <dbReference type="NCBI Taxonomy" id="1752076"/>
    <lineage>
        <taxon>Bacteria</taxon>
        <taxon>Pseudomonadati</taxon>
        <taxon>Pseudomonadota</taxon>
        <taxon>Gammaproteobacteria</taxon>
        <taxon>Moraxellales</taxon>
        <taxon>Moraxellaceae</taxon>
        <taxon>Acinetobacter</taxon>
    </lineage>
</organism>
<dbReference type="InterPro" id="IPR020846">
    <property type="entry name" value="MFS_dom"/>
</dbReference>
<dbReference type="InterPro" id="IPR036259">
    <property type="entry name" value="MFS_trans_sf"/>
</dbReference>
<evidence type="ECO:0000256" key="4">
    <source>
        <dbReference type="ARBA" id="ARBA00022989"/>
    </source>
</evidence>
<feature type="transmembrane region" description="Helical" evidence="6">
    <location>
        <begin position="220"/>
        <end position="242"/>
    </location>
</feature>
<feature type="transmembrane region" description="Helical" evidence="6">
    <location>
        <begin position="181"/>
        <end position="199"/>
    </location>
</feature>
<dbReference type="RefSeq" id="WP_130162322.1">
    <property type="nucleotide sequence ID" value="NZ_SGIM01000008.1"/>
</dbReference>
<keyword evidence="3 6" id="KW-0812">Transmembrane</keyword>
<comment type="caution">
    <text evidence="8">The sequence shown here is derived from an EMBL/GenBank/DDBJ whole genome shotgun (WGS) entry which is preliminary data.</text>
</comment>
<name>A0A4Q6XAB7_9GAMM</name>
<keyword evidence="5 6" id="KW-0472">Membrane</keyword>
<keyword evidence="9" id="KW-1185">Reference proteome</keyword>
<evidence type="ECO:0000256" key="2">
    <source>
        <dbReference type="ARBA" id="ARBA00022475"/>
    </source>
</evidence>
<sequence length="407" mass="44766">MNSQLPAKKVGFIKHSPPDQLAEKLPIWQLLAFSSIGFITIMTETMPVGLLPQISMGLNVSEVWAGQLVSFYALGSVCAAIPIIALTSNWNRRRLLLLTIGALCIFNSISAISTNYIFTLIVRFCAGMAAGVIWGLFVGYVRYLVVPHLQGRALAIAGIGQPLALCLGVPLGTLLGTLFDWRGVFWIMSIFSLLLYVWIRLYIPDFNAHLVKQKTSLKQVFLISGVRSVLLILFIWILAHNILYTYIASYLDIVGLSENTDVILLLFGVSAIFGIWITGCFIDKYLRNLSLISLLIFALAVLSLGVFVHSPWMILVSIILWGISFGGAPILLQTALADVAKEHTDVAQSMLVTIFNFAVAGGGVVGGFLLKWWGVRAFPWSMLILLLLALVLVYQAKDKGFNSNRTI</sequence>
<dbReference type="InterPro" id="IPR050189">
    <property type="entry name" value="MFS_Efflux_Transporters"/>
</dbReference>
<keyword evidence="2" id="KW-1003">Cell membrane</keyword>
<evidence type="ECO:0000256" key="1">
    <source>
        <dbReference type="ARBA" id="ARBA00004651"/>
    </source>
</evidence>
<evidence type="ECO:0000256" key="5">
    <source>
        <dbReference type="ARBA" id="ARBA00023136"/>
    </source>
</evidence>
<dbReference type="Proteomes" id="UP000292110">
    <property type="component" value="Unassembled WGS sequence"/>
</dbReference>
<feature type="transmembrane region" description="Helical" evidence="6">
    <location>
        <begin position="378"/>
        <end position="396"/>
    </location>
</feature>
<feature type="transmembrane region" description="Helical" evidence="6">
    <location>
        <begin position="120"/>
        <end position="141"/>
    </location>
</feature>
<dbReference type="EMBL" id="SGIM01000008">
    <property type="protein sequence ID" value="RZF51620.1"/>
    <property type="molecule type" value="Genomic_DNA"/>
</dbReference>
<dbReference type="SUPFAM" id="SSF103473">
    <property type="entry name" value="MFS general substrate transporter"/>
    <property type="match status" value="1"/>
</dbReference>
<accession>A0A4Q6XAB7</accession>
<feature type="domain" description="Major facilitator superfamily (MFS) profile" evidence="7">
    <location>
        <begin position="29"/>
        <end position="399"/>
    </location>
</feature>
<feature type="transmembrane region" description="Helical" evidence="6">
    <location>
        <begin position="95"/>
        <end position="114"/>
    </location>
</feature>
<evidence type="ECO:0000256" key="3">
    <source>
        <dbReference type="ARBA" id="ARBA00022692"/>
    </source>
</evidence>
<feature type="transmembrane region" description="Helical" evidence="6">
    <location>
        <begin position="349"/>
        <end position="372"/>
    </location>
</feature>
<dbReference type="Pfam" id="PF07690">
    <property type="entry name" value="MFS_1"/>
    <property type="match status" value="1"/>
</dbReference>
<dbReference type="PROSITE" id="PS50850">
    <property type="entry name" value="MFS"/>
    <property type="match status" value="1"/>
</dbReference>
<evidence type="ECO:0000313" key="9">
    <source>
        <dbReference type="Proteomes" id="UP000292110"/>
    </source>
</evidence>
<reference evidence="8 9" key="1">
    <citation type="submission" date="2019-02" db="EMBL/GenBank/DDBJ databases">
        <title>The draft genome of Acinetobacter halotolerans strain JCM 31009.</title>
        <authorList>
            <person name="Qin J."/>
            <person name="Feng Y."/>
            <person name="Nemec A."/>
            <person name="Zong Z."/>
        </authorList>
    </citation>
    <scope>NUCLEOTIDE SEQUENCE [LARGE SCALE GENOMIC DNA]</scope>
    <source>
        <strain evidence="8 9">JCM 31009</strain>
    </source>
</reference>
<dbReference type="Gene3D" id="1.20.1250.20">
    <property type="entry name" value="MFS general substrate transporter like domains"/>
    <property type="match status" value="1"/>
</dbReference>
<evidence type="ECO:0000259" key="7">
    <source>
        <dbReference type="PROSITE" id="PS50850"/>
    </source>
</evidence>
<gene>
    <name evidence="8" type="ORF">EXE30_10400</name>
</gene>
<evidence type="ECO:0000313" key="8">
    <source>
        <dbReference type="EMBL" id="RZF51620.1"/>
    </source>
</evidence>
<proteinExistence type="predicted"/>
<comment type="subcellular location">
    <subcellularLocation>
        <location evidence="1">Cell membrane</location>
        <topology evidence="1">Multi-pass membrane protein</topology>
    </subcellularLocation>
</comment>
<dbReference type="InterPro" id="IPR011701">
    <property type="entry name" value="MFS"/>
</dbReference>